<evidence type="ECO:0000313" key="8">
    <source>
        <dbReference type="Proteomes" id="UP000564385"/>
    </source>
</evidence>
<dbReference type="Gene3D" id="2.60.40.10">
    <property type="entry name" value="Immunoglobulins"/>
    <property type="match status" value="1"/>
</dbReference>
<feature type="domain" description="Histidine kinase/HSP90-like ATPase" evidence="6">
    <location>
        <begin position="897"/>
        <end position="992"/>
    </location>
</feature>
<accession>A0A852VEZ2</accession>
<dbReference type="Pfam" id="PF07730">
    <property type="entry name" value="HisKA_3"/>
    <property type="match status" value="1"/>
</dbReference>
<dbReference type="CDD" id="cd16917">
    <property type="entry name" value="HATPase_UhpB-NarQ-NarX-like"/>
    <property type="match status" value="1"/>
</dbReference>
<keyword evidence="4" id="KW-0472">Membrane</keyword>
<dbReference type="Gene3D" id="2.130.10.10">
    <property type="entry name" value="YVTN repeat-like/Quinoprotein amine dehydrogenase"/>
    <property type="match status" value="2"/>
</dbReference>
<dbReference type="Pfam" id="PF07494">
    <property type="entry name" value="Reg_prop"/>
    <property type="match status" value="3"/>
</dbReference>
<keyword evidence="4" id="KW-1133">Transmembrane helix</keyword>
<proteinExistence type="predicted"/>
<evidence type="ECO:0000256" key="3">
    <source>
        <dbReference type="ARBA" id="ARBA00023012"/>
    </source>
</evidence>
<evidence type="ECO:0000259" key="6">
    <source>
        <dbReference type="SMART" id="SM00387"/>
    </source>
</evidence>
<dbReference type="Pfam" id="PF07495">
    <property type="entry name" value="Y_Y_Y"/>
    <property type="match status" value="1"/>
</dbReference>
<evidence type="ECO:0000256" key="4">
    <source>
        <dbReference type="SAM" id="Phobius"/>
    </source>
</evidence>
<feature type="signal peptide" evidence="5">
    <location>
        <begin position="1"/>
        <end position="21"/>
    </location>
</feature>
<sequence length="1007" mass="110833">MKLVGALLIACAQAWLIPSSAWPLDPTRHISQYAHTAWRLQDGFLSGTPSGFTQTSDGYLWIGTQGALFRFDGVRFVQWTPPSGQKLPSENILSLAPDKDGGLWIGTGRGLAHWTGREVVNFGPIARINSVVTDDDGNAWFTRSRTQDNLGPLCEAVGSALHCHGVADGLASPNAGPLAQDTAGNLWLGLTDAFARWRPEASTTFRVNALAAAKGLSGVEAIAIAANGLTWVGMNRSGPGLGLQHLVNGRLKDPVLPGFDSSKLKVAELFTDRAGDLWVGTLDEGIYRIHGDQIDHYDSSAGLTGDGINGFFEDREGDIWVATTSGIDCFRDLPVATFSKREGLSSDQASSVLAARDGTVWVGTVGSLDFMRDGHVSSILPHHGLPGQQVTSMLQDHLGNLWVGVDNSLFIYSNSHFTPVLDLEGKPTGVVQFLTESEDHTVWASPVRTAHLYRIVGFRNGRAFQELDAAQTLNSYHLSAAAGGGLWLLLPSGFTRYRDGQIDAVIQKQTASIGHVTDISEDGPDSLWLATPAGLAAWRQGTLRFLTERNGLPCSAIYAMVRDAHRSLWLYSHCGLVRIENAELERWWAHPETAIETLTLDVFSGAQPAGSTFAPRASRSPDGRLWFSNDSVVQMVDPDHLNLNQHMPPVHIEQVIAHDTLYSVGGQLRLPPHTRDIQIDYTALSFVSPQRVQFRIKLEGHDPDWRDVGPRRSAFYTNLSPGTYTFIVRASNNAGVWNDQGDVLRFVIIPTWYQTLWFRALIVLLAVSLGYTLYLLRVRQYAAAVRIRFNDRLEERTRIARDLHDTLLQTIQGSKLVVDGARDNLPDHNRTWNALNLVSEWLGRATLEGRTALESLRATEFSDLTASLRCVVEEFRASHDIEFLLSLDAVEREMNPVARDEVYLIAFEAIRNACNHSGAKRITVELVSRQDLTLHICDDGRGIPETVLQKGKAGHFGLKGIRERASRLGAKLQIASTPKAGTDISLIVPGKTIFTPQNKSTNQFWRR</sequence>
<dbReference type="Gene3D" id="1.20.5.1930">
    <property type="match status" value="1"/>
</dbReference>
<dbReference type="InterPro" id="IPR011712">
    <property type="entry name" value="Sig_transdc_His_kin_sub3_dim/P"/>
</dbReference>
<evidence type="ECO:0000256" key="5">
    <source>
        <dbReference type="SAM" id="SignalP"/>
    </source>
</evidence>
<dbReference type="SMART" id="SM00387">
    <property type="entry name" value="HATPase_c"/>
    <property type="match status" value="1"/>
</dbReference>
<dbReference type="GO" id="GO:0000155">
    <property type="term" value="F:phosphorelay sensor kinase activity"/>
    <property type="evidence" value="ECO:0007669"/>
    <property type="project" value="InterPro"/>
</dbReference>
<dbReference type="Proteomes" id="UP000564385">
    <property type="component" value="Unassembled WGS sequence"/>
</dbReference>
<protein>
    <submittedName>
        <fullName evidence="7">Ligand-binding sensor domain-containing protein/signal transduction histidine kinase</fullName>
    </submittedName>
</protein>
<dbReference type="InterPro" id="IPR013783">
    <property type="entry name" value="Ig-like_fold"/>
</dbReference>
<keyword evidence="3" id="KW-0902">Two-component regulatory system</keyword>
<dbReference type="AlphaFoldDB" id="A0A852VEZ2"/>
<dbReference type="InterPro" id="IPR011110">
    <property type="entry name" value="Reg_prop"/>
</dbReference>
<keyword evidence="1" id="KW-0808">Transferase</keyword>
<evidence type="ECO:0000313" key="7">
    <source>
        <dbReference type="EMBL" id="NYF90147.1"/>
    </source>
</evidence>
<reference evidence="7 8" key="1">
    <citation type="submission" date="2020-07" db="EMBL/GenBank/DDBJ databases">
        <title>Genomic Encyclopedia of Type Strains, Phase IV (KMG-V): Genome sequencing to study the core and pangenomes of soil and plant-associated prokaryotes.</title>
        <authorList>
            <person name="Whitman W."/>
        </authorList>
    </citation>
    <scope>NUCLEOTIDE SEQUENCE [LARGE SCALE GENOMIC DNA]</scope>
    <source>
        <strain evidence="7 8">M8UP22</strain>
    </source>
</reference>
<dbReference type="PANTHER" id="PTHR24421">
    <property type="entry name" value="NITRATE/NITRITE SENSOR PROTEIN NARX-RELATED"/>
    <property type="match status" value="1"/>
</dbReference>
<dbReference type="PANTHER" id="PTHR24421:SF62">
    <property type="entry name" value="SENSORY TRANSDUCTION HISTIDINE KINASE"/>
    <property type="match status" value="1"/>
</dbReference>
<dbReference type="InterPro" id="IPR036890">
    <property type="entry name" value="HATPase_C_sf"/>
</dbReference>
<dbReference type="InterPro" id="IPR050482">
    <property type="entry name" value="Sensor_HK_TwoCompSys"/>
</dbReference>
<dbReference type="InterPro" id="IPR015943">
    <property type="entry name" value="WD40/YVTN_repeat-like_dom_sf"/>
</dbReference>
<dbReference type="Gene3D" id="3.30.565.10">
    <property type="entry name" value="Histidine kinase-like ATPase, C-terminal domain"/>
    <property type="match status" value="1"/>
</dbReference>
<dbReference type="GO" id="GO:0046983">
    <property type="term" value="F:protein dimerization activity"/>
    <property type="evidence" value="ECO:0007669"/>
    <property type="project" value="InterPro"/>
</dbReference>
<dbReference type="InterPro" id="IPR003594">
    <property type="entry name" value="HATPase_dom"/>
</dbReference>
<feature type="chain" id="PRO_5032450542" evidence="5">
    <location>
        <begin position="22"/>
        <end position="1007"/>
    </location>
</feature>
<dbReference type="InterPro" id="IPR011123">
    <property type="entry name" value="Y_Y_Y"/>
</dbReference>
<organism evidence="7 8">
    <name type="scientific">Tunturiibacter lichenicola</name>
    <dbReference type="NCBI Taxonomy" id="2051959"/>
    <lineage>
        <taxon>Bacteria</taxon>
        <taxon>Pseudomonadati</taxon>
        <taxon>Acidobacteriota</taxon>
        <taxon>Terriglobia</taxon>
        <taxon>Terriglobales</taxon>
        <taxon>Acidobacteriaceae</taxon>
        <taxon>Tunturiibacter</taxon>
    </lineage>
</organism>
<dbReference type="EMBL" id="JACCCU010000001">
    <property type="protein sequence ID" value="NYF90147.1"/>
    <property type="molecule type" value="Genomic_DNA"/>
</dbReference>
<keyword evidence="5" id="KW-0732">Signal</keyword>
<evidence type="ECO:0000256" key="2">
    <source>
        <dbReference type="ARBA" id="ARBA00022777"/>
    </source>
</evidence>
<keyword evidence="2 7" id="KW-0418">Kinase</keyword>
<comment type="caution">
    <text evidence="7">The sequence shown here is derived from an EMBL/GenBank/DDBJ whole genome shotgun (WGS) entry which is preliminary data.</text>
</comment>
<dbReference type="Pfam" id="PF02518">
    <property type="entry name" value="HATPase_c"/>
    <property type="match status" value="1"/>
</dbReference>
<name>A0A852VEZ2_9BACT</name>
<feature type="transmembrane region" description="Helical" evidence="4">
    <location>
        <begin position="756"/>
        <end position="776"/>
    </location>
</feature>
<dbReference type="SUPFAM" id="SSF55874">
    <property type="entry name" value="ATPase domain of HSP90 chaperone/DNA topoisomerase II/histidine kinase"/>
    <property type="match status" value="1"/>
</dbReference>
<gene>
    <name evidence="7" type="ORF">HDF08_002214</name>
</gene>
<keyword evidence="4" id="KW-0812">Transmembrane</keyword>
<dbReference type="GO" id="GO:0016020">
    <property type="term" value="C:membrane"/>
    <property type="evidence" value="ECO:0007669"/>
    <property type="project" value="InterPro"/>
</dbReference>
<evidence type="ECO:0000256" key="1">
    <source>
        <dbReference type="ARBA" id="ARBA00022679"/>
    </source>
</evidence>
<dbReference type="SUPFAM" id="SSF63829">
    <property type="entry name" value="Calcium-dependent phosphotriesterase"/>
    <property type="match status" value="2"/>
</dbReference>